<dbReference type="Gene3D" id="2.40.50.140">
    <property type="entry name" value="Nucleic acid-binding proteins"/>
    <property type="match status" value="1"/>
</dbReference>
<proteinExistence type="predicted"/>
<evidence type="ECO:0000313" key="3">
    <source>
        <dbReference type="Proteomes" id="UP000326396"/>
    </source>
</evidence>
<protein>
    <recommendedName>
        <fullName evidence="4">Replication factor A C-terminal domain-containing protein</fullName>
    </recommendedName>
</protein>
<organism evidence="2 3">
    <name type="scientific">Mikania micrantha</name>
    <name type="common">bitter vine</name>
    <dbReference type="NCBI Taxonomy" id="192012"/>
    <lineage>
        <taxon>Eukaryota</taxon>
        <taxon>Viridiplantae</taxon>
        <taxon>Streptophyta</taxon>
        <taxon>Embryophyta</taxon>
        <taxon>Tracheophyta</taxon>
        <taxon>Spermatophyta</taxon>
        <taxon>Magnoliopsida</taxon>
        <taxon>eudicotyledons</taxon>
        <taxon>Gunneridae</taxon>
        <taxon>Pentapetalae</taxon>
        <taxon>asterids</taxon>
        <taxon>campanulids</taxon>
        <taxon>Asterales</taxon>
        <taxon>Asteraceae</taxon>
        <taxon>Asteroideae</taxon>
        <taxon>Heliantheae alliance</taxon>
        <taxon>Eupatorieae</taxon>
        <taxon>Mikania</taxon>
    </lineage>
</organism>
<dbReference type="EMBL" id="SZYD01000001">
    <property type="protein sequence ID" value="KAD7479259.1"/>
    <property type="molecule type" value="Genomic_DNA"/>
</dbReference>
<dbReference type="Proteomes" id="UP000326396">
    <property type="component" value="Linkage Group LG1"/>
</dbReference>
<comment type="caution">
    <text evidence="2">The sequence shown here is derived from an EMBL/GenBank/DDBJ whole genome shotgun (WGS) entry which is preliminary data.</text>
</comment>
<reference evidence="2 3" key="1">
    <citation type="submission" date="2019-05" db="EMBL/GenBank/DDBJ databases">
        <title>Mikania micrantha, genome provides insights into the molecular mechanism of rapid growth.</title>
        <authorList>
            <person name="Liu B."/>
        </authorList>
    </citation>
    <scope>NUCLEOTIDE SEQUENCE [LARGE SCALE GENOMIC DNA]</scope>
    <source>
        <strain evidence="2">NLD-2019</strain>
        <tissue evidence="2">Leaf</tissue>
    </source>
</reference>
<keyword evidence="3" id="KW-1185">Reference proteome</keyword>
<dbReference type="OrthoDB" id="10627305at2759"/>
<feature type="compositionally biased region" description="Polar residues" evidence="1">
    <location>
        <begin position="92"/>
        <end position="113"/>
    </location>
</feature>
<name>A0A5N6Q3V3_9ASTR</name>
<feature type="region of interest" description="Disordered" evidence="1">
    <location>
        <begin position="73"/>
        <end position="113"/>
    </location>
</feature>
<dbReference type="SUPFAM" id="SSF50249">
    <property type="entry name" value="Nucleic acid-binding proteins"/>
    <property type="match status" value="1"/>
</dbReference>
<evidence type="ECO:0008006" key="4">
    <source>
        <dbReference type="Google" id="ProtNLM"/>
    </source>
</evidence>
<gene>
    <name evidence="2" type="ORF">E3N88_02395</name>
</gene>
<dbReference type="InterPro" id="IPR012340">
    <property type="entry name" value="NA-bd_OB-fold"/>
</dbReference>
<accession>A0A5N6Q3V3</accession>
<sequence length="113" mass="12373">MNAIIVDETATTNAVFFNDVMTDLLGITCDDMVNLHGHDDPKIPPPQMLSKIGVLMMFNLTIKPDRSTIVNKASEIPMSAPTTTTNLTPQTSDPKSSTTKRQMTKISANRLQP</sequence>
<evidence type="ECO:0000313" key="2">
    <source>
        <dbReference type="EMBL" id="KAD7479259.1"/>
    </source>
</evidence>
<evidence type="ECO:0000256" key="1">
    <source>
        <dbReference type="SAM" id="MobiDB-lite"/>
    </source>
</evidence>
<feature type="compositionally biased region" description="Low complexity" evidence="1">
    <location>
        <begin position="82"/>
        <end position="91"/>
    </location>
</feature>
<dbReference type="AlphaFoldDB" id="A0A5N6Q3V3"/>